<keyword evidence="9 10" id="KW-0472">Membrane</keyword>
<dbReference type="PANTHER" id="PTHR10766">
    <property type="entry name" value="TRANSMEMBRANE 9 SUPERFAMILY PROTEIN"/>
    <property type="match status" value="1"/>
</dbReference>
<evidence type="ECO:0000256" key="8">
    <source>
        <dbReference type="ARBA" id="ARBA00023034"/>
    </source>
</evidence>
<dbReference type="PANTHER" id="PTHR10766:SF111">
    <property type="entry name" value="TRANSMEMBRANE 9 SUPERFAMILY MEMBER 2"/>
    <property type="match status" value="1"/>
</dbReference>
<dbReference type="AlphaFoldDB" id="A0AAV1EE42"/>
<comment type="similarity">
    <text evidence="3 10">Belongs to the nonaspanin (TM9SF) (TC 9.A.2) family.</text>
</comment>
<evidence type="ECO:0000256" key="1">
    <source>
        <dbReference type="ARBA" id="ARBA00004337"/>
    </source>
</evidence>
<feature type="signal peptide" evidence="10">
    <location>
        <begin position="1"/>
        <end position="17"/>
    </location>
</feature>
<comment type="caution">
    <text evidence="10">Lacks conserved residue(s) required for the propagation of feature annotation.</text>
</comment>
<evidence type="ECO:0000256" key="2">
    <source>
        <dbReference type="ARBA" id="ARBA00004653"/>
    </source>
</evidence>
<feature type="chain" id="PRO_5043097079" description="Transmembrane 9 superfamily member" evidence="10">
    <location>
        <begin position="18"/>
        <end position="186"/>
    </location>
</feature>
<reference evidence="11" key="1">
    <citation type="submission" date="2023-03" db="EMBL/GenBank/DDBJ databases">
        <authorList>
            <person name="Julca I."/>
        </authorList>
    </citation>
    <scope>NUCLEOTIDE SEQUENCE</scope>
</reference>
<evidence type="ECO:0000256" key="9">
    <source>
        <dbReference type="ARBA" id="ARBA00023136"/>
    </source>
</evidence>
<keyword evidence="8" id="KW-0333">Golgi apparatus</keyword>
<dbReference type="GO" id="GO:0010008">
    <property type="term" value="C:endosome membrane"/>
    <property type="evidence" value="ECO:0007669"/>
    <property type="project" value="UniProtKB-SubCell"/>
</dbReference>
<evidence type="ECO:0000313" key="12">
    <source>
        <dbReference type="Proteomes" id="UP001161247"/>
    </source>
</evidence>
<evidence type="ECO:0000256" key="3">
    <source>
        <dbReference type="ARBA" id="ARBA00005227"/>
    </source>
</evidence>
<keyword evidence="7 10" id="KW-1133">Transmembrane helix</keyword>
<proteinExistence type="inferred from homology"/>
<evidence type="ECO:0000256" key="7">
    <source>
        <dbReference type="ARBA" id="ARBA00022989"/>
    </source>
</evidence>
<evidence type="ECO:0000256" key="6">
    <source>
        <dbReference type="ARBA" id="ARBA00022753"/>
    </source>
</evidence>
<dbReference type="InterPro" id="IPR004240">
    <property type="entry name" value="EMP70"/>
</dbReference>
<accession>A0AAV1EE42</accession>
<keyword evidence="12" id="KW-1185">Reference proteome</keyword>
<dbReference type="EMBL" id="OX459126">
    <property type="protein sequence ID" value="CAI9117958.1"/>
    <property type="molecule type" value="Genomic_DNA"/>
</dbReference>
<evidence type="ECO:0000256" key="10">
    <source>
        <dbReference type="RuleBase" id="RU363079"/>
    </source>
</evidence>
<keyword evidence="4 10" id="KW-0812">Transmembrane</keyword>
<dbReference type="GO" id="GO:0000139">
    <property type="term" value="C:Golgi membrane"/>
    <property type="evidence" value="ECO:0007669"/>
    <property type="project" value="UniProtKB-SubCell"/>
</dbReference>
<feature type="transmembrane region" description="Helical" evidence="10">
    <location>
        <begin position="157"/>
        <end position="174"/>
    </location>
</feature>
<protein>
    <recommendedName>
        <fullName evidence="10">Transmembrane 9 superfamily member</fullName>
    </recommendedName>
</protein>
<evidence type="ECO:0000256" key="5">
    <source>
        <dbReference type="ARBA" id="ARBA00022729"/>
    </source>
</evidence>
<dbReference type="Proteomes" id="UP001161247">
    <property type="component" value="Chromosome 9"/>
</dbReference>
<organism evidence="11 12">
    <name type="scientific">Oldenlandia corymbosa var. corymbosa</name>
    <dbReference type="NCBI Taxonomy" id="529605"/>
    <lineage>
        <taxon>Eukaryota</taxon>
        <taxon>Viridiplantae</taxon>
        <taxon>Streptophyta</taxon>
        <taxon>Embryophyta</taxon>
        <taxon>Tracheophyta</taxon>
        <taxon>Spermatophyta</taxon>
        <taxon>Magnoliopsida</taxon>
        <taxon>eudicotyledons</taxon>
        <taxon>Gunneridae</taxon>
        <taxon>Pentapetalae</taxon>
        <taxon>asterids</taxon>
        <taxon>lamiids</taxon>
        <taxon>Gentianales</taxon>
        <taxon>Rubiaceae</taxon>
        <taxon>Rubioideae</taxon>
        <taxon>Spermacoceae</taxon>
        <taxon>Hedyotis-Oldenlandia complex</taxon>
        <taxon>Oldenlandia</taxon>
    </lineage>
</organism>
<dbReference type="GO" id="GO:0072657">
    <property type="term" value="P:protein localization to membrane"/>
    <property type="evidence" value="ECO:0007669"/>
    <property type="project" value="TreeGrafter"/>
</dbReference>
<evidence type="ECO:0000256" key="4">
    <source>
        <dbReference type="ARBA" id="ARBA00022692"/>
    </source>
</evidence>
<keyword evidence="5 10" id="KW-0732">Signal</keyword>
<sequence>MHSVLVNITTLLFLSIGIKNDLLSVKVNKLSSTKTQLPYHYYFLQYCKPKKILNSAENLGEVLRGDWIENSVYEFHMRQETPCKVACKVKLNAEAAKNFKEKIGDEYRVNMILDNLSVAVIRQRRDGSQSTAYEYGFRVGFKGNYAGLSCILQKAPLRYLLLIYVTFVTLLYFVRAKRRSILSITT</sequence>
<comment type="subcellular location">
    <subcellularLocation>
        <location evidence="1">Endosome membrane</location>
        <topology evidence="1">Multi-pass membrane protein</topology>
    </subcellularLocation>
    <subcellularLocation>
        <location evidence="2">Golgi apparatus membrane</location>
        <topology evidence="2">Multi-pass membrane protein</topology>
    </subcellularLocation>
</comment>
<name>A0AAV1EE42_OLDCO</name>
<evidence type="ECO:0000313" key="11">
    <source>
        <dbReference type="EMBL" id="CAI9117958.1"/>
    </source>
</evidence>
<dbReference type="Pfam" id="PF02990">
    <property type="entry name" value="EMP70"/>
    <property type="match status" value="1"/>
</dbReference>
<keyword evidence="6" id="KW-0967">Endosome</keyword>
<gene>
    <name evidence="11" type="ORF">OLC1_LOCUS23941</name>
</gene>